<dbReference type="AlphaFoldDB" id="A0A812TSX5"/>
<dbReference type="EMBL" id="CAJNIZ010032691">
    <property type="protein sequence ID" value="CAE7539244.1"/>
    <property type="molecule type" value="Genomic_DNA"/>
</dbReference>
<name>A0A812TSX5_SYMPI</name>
<evidence type="ECO:0000313" key="2">
    <source>
        <dbReference type="EMBL" id="CAE7539244.1"/>
    </source>
</evidence>
<dbReference type="OrthoDB" id="10288853at2759"/>
<sequence length="127" mass="14295">MCCCPTPYVACSPNESDKTCLTGLRQEIKKAGTLSMDGLLKVRNELLNSQPATCGKYFLVTKKAECGKWPKEMPLLMCEMLTWQWEELGDGNKPEFDLYDCPMVTANQAKNGDDRKGHSLSWDPLKQ</sequence>
<evidence type="ECO:0000313" key="3">
    <source>
        <dbReference type="Proteomes" id="UP000649617"/>
    </source>
</evidence>
<reference evidence="2" key="1">
    <citation type="submission" date="2021-02" db="EMBL/GenBank/DDBJ databases">
        <authorList>
            <person name="Dougan E. K."/>
            <person name="Rhodes N."/>
            <person name="Thang M."/>
            <person name="Chan C."/>
        </authorList>
    </citation>
    <scope>NUCLEOTIDE SEQUENCE</scope>
</reference>
<proteinExistence type="predicted"/>
<dbReference type="Proteomes" id="UP000649617">
    <property type="component" value="Unassembled WGS sequence"/>
</dbReference>
<gene>
    <name evidence="2" type="ORF">SPIL2461_LOCUS14268</name>
</gene>
<feature type="region of interest" description="Disordered" evidence="1">
    <location>
        <begin position="107"/>
        <end position="127"/>
    </location>
</feature>
<comment type="caution">
    <text evidence="2">The sequence shown here is derived from an EMBL/GenBank/DDBJ whole genome shotgun (WGS) entry which is preliminary data.</text>
</comment>
<protein>
    <submittedName>
        <fullName evidence="2">Uncharacterized protein</fullName>
    </submittedName>
</protein>
<accession>A0A812TSX5</accession>
<evidence type="ECO:0000256" key="1">
    <source>
        <dbReference type="SAM" id="MobiDB-lite"/>
    </source>
</evidence>
<keyword evidence="3" id="KW-1185">Reference proteome</keyword>
<feature type="non-terminal residue" evidence="2">
    <location>
        <position position="127"/>
    </location>
</feature>
<organism evidence="2 3">
    <name type="scientific">Symbiodinium pilosum</name>
    <name type="common">Dinoflagellate</name>
    <dbReference type="NCBI Taxonomy" id="2952"/>
    <lineage>
        <taxon>Eukaryota</taxon>
        <taxon>Sar</taxon>
        <taxon>Alveolata</taxon>
        <taxon>Dinophyceae</taxon>
        <taxon>Suessiales</taxon>
        <taxon>Symbiodiniaceae</taxon>
        <taxon>Symbiodinium</taxon>
    </lineage>
</organism>